<accession>A0ABY4FH37</accession>
<dbReference type="Gene3D" id="3.40.50.1820">
    <property type="entry name" value="alpha/beta hydrolase"/>
    <property type="match status" value="1"/>
</dbReference>
<dbReference type="Pfam" id="PF12697">
    <property type="entry name" value="Abhydrolase_6"/>
    <property type="match status" value="1"/>
</dbReference>
<dbReference type="EMBL" id="CP095045">
    <property type="protein sequence ID" value="UOQ55987.1"/>
    <property type="molecule type" value="Genomic_DNA"/>
</dbReference>
<dbReference type="RefSeq" id="WP_244726105.1">
    <property type="nucleotide sequence ID" value="NZ_CP095045.1"/>
</dbReference>
<dbReference type="InterPro" id="IPR050228">
    <property type="entry name" value="Carboxylesterase_BioH"/>
</dbReference>
<evidence type="ECO:0000313" key="2">
    <source>
        <dbReference type="EMBL" id="UOQ55987.1"/>
    </source>
</evidence>
<dbReference type="SUPFAM" id="SSF53474">
    <property type="entry name" value="alpha/beta-Hydrolases"/>
    <property type="match status" value="1"/>
</dbReference>
<gene>
    <name evidence="2" type="ORF">MUN78_09745</name>
</gene>
<sequence>MALAAHHFPAADSALAPVLLLHGFASSADEDFLTTGWVESLAAAGRPTIAIDLPGHGDSPAVASAGEATTSAVIAAILAAVEAVSPATPGDSDAVGAAPIDVIGYSLGARLAWELPAASPRVRRLVLGGISPAEPFAAIDPADLAATLAGRAPAHPLTGMMARMIQAPGRDTASLARVIAGLAAEPFAPGAGGPAVPTLLVAGLEDALTTSVEELAAALPAVHLERVPGDHRAALDGPEFRAAAIGFLAD</sequence>
<reference evidence="2 3" key="1">
    <citation type="submission" date="2022-04" db="EMBL/GenBank/DDBJ databases">
        <title>Leucobacter sp. isolated from rhizosphere of garlic.</title>
        <authorList>
            <person name="Won M."/>
            <person name="Lee C.-M."/>
            <person name="Woen H.-Y."/>
            <person name="Kwon S.-W."/>
        </authorList>
    </citation>
    <scope>NUCLEOTIDE SEQUENCE [LARGE SCALE GENOMIC DNA]</scope>
    <source>
        <strain evidence="2 3">H21R-40</strain>
    </source>
</reference>
<dbReference type="PANTHER" id="PTHR43194:SF2">
    <property type="entry name" value="PEROXISOMAL MEMBRANE PROTEIN LPX1"/>
    <property type="match status" value="1"/>
</dbReference>
<evidence type="ECO:0000313" key="3">
    <source>
        <dbReference type="Proteomes" id="UP000831786"/>
    </source>
</evidence>
<feature type="domain" description="AB hydrolase-1" evidence="1">
    <location>
        <begin position="18"/>
        <end position="239"/>
    </location>
</feature>
<dbReference type="InterPro" id="IPR029058">
    <property type="entry name" value="AB_hydrolase_fold"/>
</dbReference>
<organism evidence="2 3">
    <name type="scientific">Leucobacter allii</name>
    <dbReference type="NCBI Taxonomy" id="2932247"/>
    <lineage>
        <taxon>Bacteria</taxon>
        <taxon>Bacillati</taxon>
        <taxon>Actinomycetota</taxon>
        <taxon>Actinomycetes</taxon>
        <taxon>Micrococcales</taxon>
        <taxon>Microbacteriaceae</taxon>
        <taxon>Leucobacter</taxon>
    </lineage>
</organism>
<protein>
    <submittedName>
        <fullName evidence="2">Alpha/beta hydrolase</fullName>
    </submittedName>
</protein>
<keyword evidence="2" id="KW-0378">Hydrolase</keyword>
<dbReference type="Proteomes" id="UP000831786">
    <property type="component" value="Chromosome"/>
</dbReference>
<dbReference type="InterPro" id="IPR000073">
    <property type="entry name" value="AB_hydrolase_1"/>
</dbReference>
<name>A0ABY4FH37_9MICO</name>
<proteinExistence type="predicted"/>
<keyword evidence="3" id="KW-1185">Reference proteome</keyword>
<dbReference type="GO" id="GO:0016787">
    <property type="term" value="F:hydrolase activity"/>
    <property type="evidence" value="ECO:0007669"/>
    <property type="project" value="UniProtKB-KW"/>
</dbReference>
<evidence type="ECO:0000259" key="1">
    <source>
        <dbReference type="Pfam" id="PF12697"/>
    </source>
</evidence>
<dbReference type="PANTHER" id="PTHR43194">
    <property type="entry name" value="HYDROLASE ALPHA/BETA FOLD FAMILY"/>
    <property type="match status" value="1"/>
</dbReference>